<dbReference type="GeneID" id="4620800"/>
<dbReference type="eggNOG" id="KOG4472">
    <property type="taxonomic scope" value="Eukaryota"/>
</dbReference>
<dbReference type="EMBL" id="AE016818">
    <property type="protein sequence ID" value="AAS52442.1"/>
    <property type="molecule type" value="Genomic_DNA"/>
</dbReference>
<evidence type="ECO:0000256" key="3">
    <source>
        <dbReference type="ARBA" id="ARBA00022676"/>
    </source>
</evidence>
<accession>Q758K5</accession>
<dbReference type="CAZy" id="GT15">
    <property type="family name" value="Glycosyltransferase Family 15"/>
</dbReference>
<dbReference type="PANTHER" id="PTHR31121">
    <property type="entry name" value="ALPHA-1,2 MANNOSYLTRANSFERASE KTR1"/>
    <property type="match status" value="1"/>
</dbReference>
<dbReference type="InterPro" id="IPR002685">
    <property type="entry name" value="Glyco_trans_15"/>
</dbReference>
<keyword evidence="4" id="KW-0808">Transferase</keyword>
<evidence type="ECO:0000256" key="2">
    <source>
        <dbReference type="ARBA" id="ARBA00007677"/>
    </source>
</evidence>
<gene>
    <name evidence="7" type="ORF">AGOS_AEL243W</name>
</gene>
<dbReference type="FunFam" id="3.90.550.10:FF:000051">
    <property type="entry name" value="Alpha-1,2-mannosyltransferase (Ktr4)"/>
    <property type="match status" value="1"/>
</dbReference>
<comment type="similarity">
    <text evidence="2">Belongs to the glycosyltransferase 15 family.</text>
</comment>
<dbReference type="GO" id="GO:0000032">
    <property type="term" value="P:cell wall mannoprotein biosynthetic process"/>
    <property type="evidence" value="ECO:0000318"/>
    <property type="project" value="GO_Central"/>
</dbReference>
<evidence type="ECO:0000313" key="8">
    <source>
        <dbReference type="Proteomes" id="UP000000591"/>
    </source>
</evidence>
<dbReference type="KEGG" id="ago:AGOS_AEL243W"/>
<dbReference type="GO" id="GO:0000026">
    <property type="term" value="F:alpha-1,2-mannosyltransferase activity"/>
    <property type="evidence" value="ECO:0000318"/>
    <property type="project" value="GO_Central"/>
</dbReference>
<comment type="subcellular location">
    <subcellularLocation>
        <location evidence="1">Membrane</location>
        <topology evidence="1">Single-pass type II membrane protein</topology>
    </subcellularLocation>
</comment>
<evidence type="ECO:0000256" key="4">
    <source>
        <dbReference type="ARBA" id="ARBA00022679"/>
    </source>
</evidence>
<dbReference type="OMA" id="HNMCRYY"/>
<reference evidence="8" key="2">
    <citation type="journal article" date="2013" name="G3 (Bethesda)">
        <title>Genomes of Ashbya fungi isolated from insects reveal four mating-type loci, numerous translocations, lack of transposons, and distinct gene duplications.</title>
        <authorList>
            <person name="Dietrich F.S."/>
            <person name="Voegeli S."/>
            <person name="Kuo S."/>
            <person name="Philippsen P."/>
        </authorList>
    </citation>
    <scope>GENOME REANNOTATION</scope>
    <source>
        <strain evidence="8">ATCC 10895 / CBS 109.51 / FGSC 9923 / NRRL Y-1056</strain>
    </source>
</reference>
<dbReference type="InParanoid" id="Q758K5"/>
<keyword evidence="6" id="KW-0812">Transmembrane</keyword>
<proteinExistence type="inferred from homology"/>
<dbReference type="PANTHER" id="PTHR31121:SF7">
    <property type="entry name" value="MANNOSYLTRANSFERASE KTR4-RELATED"/>
    <property type="match status" value="1"/>
</dbReference>
<dbReference type="GO" id="GO:0016020">
    <property type="term" value="C:membrane"/>
    <property type="evidence" value="ECO:0007669"/>
    <property type="project" value="UniProtKB-SubCell"/>
</dbReference>
<evidence type="ECO:0000256" key="1">
    <source>
        <dbReference type="ARBA" id="ARBA00004606"/>
    </source>
</evidence>
<evidence type="ECO:0000256" key="6">
    <source>
        <dbReference type="SAM" id="Phobius"/>
    </source>
</evidence>
<reference evidence="7 8" key="1">
    <citation type="journal article" date="2004" name="Science">
        <title>The Ashbya gossypii genome as a tool for mapping the ancient Saccharomyces cerevisiae genome.</title>
        <authorList>
            <person name="Dietrich F.S."/>
            <person name="Voegeli S."/>
            <person name="Brachat S."/>
            <person name="Lerch A."/>
            <person name="Gates K."/>
            <person name="Steiner S."/>
            <person name="Mohr C."/>
            <person name="Pohlmann R."/>
            <person name="Luedi P."/>
            <person name="Choi S."/>
            <person name="Wing R.A."/>
            <person name="Flavier A."/>
            <person name="Gaffney T.D."/>
            <person name="Philippsen P."/>
        </authorList>
    </citation>
    <scope>NUCLEOTIDE SEQUENCE [LARGE SCALE GENOMIC DNA]</scope>
    <source>
        <strain evidence="8">ATCC 10895 / CBS 109.51 / FGSC 9923 / NRRL Y-1056</strain>
    </source>
</reference>
<dbReference type="FunCoup" id="Q758K5">
    <property type="interactions" value="49"/>
</dbReference>
<keyword evidence="8" id="KW-1185">Reference proteome</keyword>
<keyword evidence="6" id="KW-0472">Membrane</keyword>
<dbReference type="Gene3D" id="3.90.550.10">
    <property type="entry name" value="Spore Coat Polysaccharide Biosynthesis Protein SpsA, Chain A"/>
    <property type="match status" value="1"/>
</dbReference>
<dbReference type="OrthoDB" id="439943at2759"/>
<dbReference type="Proteomes" id="UP000000591">
    <property type="component" value="Chromosome V"/>
</dbReference>
<keyword evidence="6" id="KW-1133">Transmembrane helix</keyword>
<organism evidence="7 8">
    <name type="scientific">Eremothecium gossypii (strain ATCC 10895 / CBS 109.51 / FGSC 9923 / NRRL Y-1056)</name>
    <name type="common">Yeast</name>
    <name type="synonym">Ashbya gossypii</name>
    <dbReference type="NCBI Taxonomy" id="284811"/>
    <lineage>
        <taxon>Eukaryota</taxon>
        <taxon>Fungi</taxon>
        <taxon>Dikarya</taxon>
        <taxon>Ascomycota</taxon>
        <taxon>Saccharomycotina</taxon>
        <taxon>Saccharomycetes</taxon>
        <taxon>Saccharomycetales</taxon>
        <taxon>Saccharomycetaceae</taxon>
        <taxon>Eremothecium</taxon>
    </lineage>
</organism>
<evidence type="ECO:0000313" key="7">
    <source>
        <dbReference type="EMBL" id="AAS52442.1"/>
    </source>
</evidence>
<name>Q758K5_EREGS</name>
<dbReference type="SUPFAM" id="SSF53448">
    <property type="entry name" value="Nucleotide-diphospho-sugar transferases"/>
    <property type="match status" value="1"/>
</dbReference>
<dbReference type="GO" id="GO:0005794">
    <property type="term" value="C:Golgi apparatus"/>
    <property type="evidence" value="ECO:0000318"/>
    <property type="project" value="GO_Central"/>
</dbReference>
<dbReference type="RefSeq" id="NP_984618.1">
    <property type="nucleotide sequence ID" value="NM_209971.1"/>
</dbReference>
<keyword evidence="5" id="KW-0735">Signal-anchor</keyword>
<dbReference type="InterPro" id="IPR029044">
    <property type="entry name" value="Nucleotide-diphossugar_trans"/>
</dbReference>
<sequence length="453" mass="52510">MLCLRKCLRRPILLLAIALTGIVCFLIYRINHILEVRAYFANTVESVGATLSDIASKTTHADRASEFDALIEKLTTPLHSGAELSGATREEGLRAYARFMDQPIDEPKGTPLVRPGTDAAGKAPATILCLVRNKDLEGIRSSITELEKAFNGKFKYPYTFLNDEPFTPEFKEAIQKLIPEHESEFATIDKEFWSIPEAINREKYDVQKLKLLTLKVGHAEEDSYHLMCRFYSRYFYKVPELAKYRYVWRLEPNVNFHSELNYDVFQFMKAANKIYGFTISLYDNPWSVESLWDHTMDFVRAHPHYLNQAGATDWLRENIQKSENFKITRGYSTCHFWSNFEIIDLEFLRSEAYEQFVEYLDQTGGFFYERWGDAPVRSLALALFANASDIHWFRDIAYNHLPYFNCPTFLPDSRRSFGTCKSGKFSNWDELNVENCAGNWILHAMTDADRAAY</sequence>
<feature type="transmembrane region" description="Helical" evidence="6">
    <location>
        <begin position="12"/>
        <end position="30"/>
    </location>
</feature>
<dbReference type="Pfam" id="PF01793">
    <property type="entry name" value="Glyco_transf_15"/>
    <property type="match status" value="1"/>
</dbReference>
<evidence type="ECO:0000256" key="5">
    <source>
        <dbReference type="ARBA" id="ARBA00022968"/>
    </source>
</evidence>
<protein>
    <submittedName>
        <fullName evidence="7">AEL243Wp</fullName>
    </submittedName>
</protein>
<dbReference type="GO" id="GO:0006493">
    <property type="term" value="P:protein O-linked glycosylation"/>
    <property type="evidence" value="ECO:0000318"/>
    <property type="project" value="GO_Central"/>
</dbReference>
<keyword evidence="3" id="KW-0328">Glycosyltransferase</keyword>
<dbReference type="GO" id="GO:0006487">
    <property type="term" value="P:protein N-linked glycosylation"/>
    <property type="evidence" value="ECO:0000318"/>
    <property type="project" value="GO_Central"/>
</dbReference>
<dbReference type="AlphaFoldDB" id="Q758K5"/>
<dbReference type="HOGENOM" id="CLU_024327_1_1_1"/>